<dbReference type="EMBL" id="JAFBIL020000030">
    <property type="protein sequence ID" value="MBZ2210126.1"/>
    <property type="molecule type" value="Genomic_DNA"/>
</dbReference>
<evidence type="ECO:0000313" key="1">
    <source>
        <dbReference type="EMBL" id="MBZ2210126.1"/>
    </source>
</evidence>
<reference evidence="1 2" key="2">
    <citation type="submission" date="2021-08" db="EMBL/GenBank/DDBJ databases">
        <title>Massilia sp. R798.</title>
        <authorList>
            <person name="Baek J.H."/>
            <person name="Jung H.S."/>
            <person name="Kim K.R."/>
            <person name="Jeon C.O."/>
        </authorList>
    </citation>
    <scope>NUCLEOTIDE SEQUENCE [LARGE SCALE GENOMIC DNA]</scope>
    <source>
        <strain evidence="1 2">R798</strain>
    </source>
</reference>
<name>A0ABS7SVZ3_9BURK</name>
<dbReference type="Proteomes" id="UP000809349">
    <property type="component" value="Unassembled WGS sequence"/>
</dbReference>
<accession>A0ABS7SVZ3</accession>
<comment type="caution">
    <text evidence="1">The sequence shown here is derived from an EMBL/GenBank/DDBJ whole genome shotgun (WGS) entry which is preliminary data.</text>
</comment>
<evidence type="ECO:0000313" key="2">
    <source>
        <dbReference type="Proteomes" id="UP000809349"/>
    </source>
</evidence>
<gene>
    <name evidence="1" type="ORF">I4X03_022955</name>
</gene>
<dbReference type="RefSeq" id="WP_223471449.1">
    <property type="nucleotide sequence ID" value="NZ_JAFBIL020000030.1"/>
</dbReference>
<proteinExistence type="predicted"/>
<reference evidence="1 2" key="1">
    <citation type="submission" date="2021-01" db="EMBL/GenBank/DDBJ databases">
        <authorList>
            <person name="Ruan W."/>
            <person name="Khan S.A."/>
            <person name="Jeon C.O."/>
        </authorList>
    </citation>
    <scope>NUCLEOTIDE SEQUENCE [LARGE SCALE GENOMIC DNA]</scope>
    <source>
        <strain evidence="1 2">R798</strain>
    </source>
</reference>
<sequence>MKFRTGSVAVDKLFVALKGEAKLECMEPEIAVTLRAMSLGAIKMEVQITPDQLTQEHRFTFAIDQSYLQPLSSQCVRRLTAFPIRGS</sequence>
<protein>
    <submittedName>
        <fullName evidence="1">Uncharacterized protein</fullName>
    </submittedName>
</protein>
<organism evidence="1 2">
    <name type="scientific">Massilia soli</name>
    <dbReference type="NCBI Taxonomy" id="2792854"/>
    <lineage>
        <taxon>Bacteria</taxon>
        <taxon>Pseudomonadati</taxon>
        <taxon>Pseudomonadota</taxon>
        <taxon>Betaproteobacteria</taxon>
        <taxon>Burkholderiales</taxon>
        <taxon>Oxalobacteraceae</taxon>
        <taxon>Telluria group</taxon>
        <taxon>Massilia</taxon>
    </lineage>
</organism>
<dbReference type="InterPro" id="IPR056510">
    <property type="entry name" value="WapI"/>
</dbReference>
<keyword evidence="2" id="KW-1185">Reference proteome</keyword>
<dbReference type="Pfam" id="PF24716">
    <property type="entry name" value="WapI"/>
    <property type="match status" value="1"/>
</dbReference>